<dbReference type="GO" id="GO:0070193">
    <property type="term" value="P:synaptonemal complex organization"/>
    <property type="evidence" value="ECO:0007669"/>
    <property type="project" value="EnsemblFungi"/>
</dbReference>
<dbReference type="Proteomes" id="UP000190274">
    <property type="component" value="Chromosome H"/>
</dbReference>
<keyword evidence="10" id="KW-0812">Transmembrane</keyword>
<evidence type="ECO:0000313" key="15">
    <source>
        <dbReference type="EMBL" id="SCU96558.1"/>
    </source>
</evidence>
<dbReference type="InterPro" id="IPR045087">
    <property type="entry name" value="Cu-oxidase_fam"/>
</dbReference>
<comment type="cofactor">
    <cofactor evidence="1">
        <name>Cu cation</name>
        <dbReference type="ChEBI" id="CHEBI:23378"/>
    </cofactor>
</comment>
<feature type="compositionally biased region" description="Polar residues" evidence="9">
    <location>
        <begin position="562"/>
        <end position="572"/>
    </location>
</feature>
<proteinExistence type="inferred from homology"/>
<dbReference type="InterPro" id="IPR002355">
    <property type="entry name" value="Cu_oxidase_Cu_BS"/>
</dbReference>
<feature type="transmembrane region" description="Helical" evidence="10">
    <location>
        <begin position="583"/>
        <end position="602"/>
    </location>
</feature>
<evidence type="ECO:0000256" key="11">
    <source>
        <dbReference type="SAM" id="SignalP"/>
    </source>
</evidence>
<evidence type="ECO:0000256" key="5">
    <source>
        <dbReference type="ARBA" id="ARBA00023002"/>
    </source>
</evidence>
<keyword evidence="8" id="KW-0406">Ion transport</keyword>
<evidence type="ECO:0000256" key="6">
    <source>
        <dbReference type="ARBA" id="ARBA00023004"/>
    </source>
</evidence>
<dbReference type="GO" id="GO:0010106">
    <property type="term" value="P:cellular response to iron ion starvation"/>
    <property type="evidence" value="ECO:0007669"/>
    <property type="project" value="TreeGrafter"/>
</dbReference>
<feature type="signal peptide" evidence="11">
    <location>
        <begin position="1"/>
        <end position="20"/>
    </location>
</feature>
<evidence type="ECO:0000256" key="2">
    <source>
        <dbReference type="ARBA" id="ARBA00010609"/>
    </source>
</evidence>
<keyword evidence="11" id="KW-0732">Signal</keyword>
<dbReference type="GO" id="GO:0051321">
    <property type="term" value="P:meiotic cell cycle"/>
    <property type="evidence" value="ECO:0007669"/>
    <property type="project" value="EnsemblFungi"/>
</dbReference>
<keyword evidence="8" id="KW-0813">Transport</keyword>
<name>A0A1G4JZC6_9SACH</name>
<dbReference type="OrthoDB" id="2121828at2759"/>
<organism evidence="15 16">
    <name type="scientific">Lachancea dasiensis</name>
    <dbReference type="NCBI Taxonomy" id="1072105"/>
    <lineage>
        <taxon>Eukaryota</taxon>
        <taxon>Fungi</taxon>
        <taxon>Dikarya</taxon>
        <taxon>Ascomycota</taxon>
        <taxon>Saccharomycotina</taxon>
        <taxon>Saccharomycetes</taxon>
        <taxon>Saccharomycetales</taxon>
        <taxon>Saccharomycetaceae</taxon>
        <taxon>Lachancea</taxon>
    </lineage>
</organism>
<accession>A0A1G4JZC6</accession>
<dbReference type="PROSITE" id="PS00079">
    <property type="entry name" value="MULTICOPPER_OXIDASE1"/>
    <property type="match status" value="1"/>
</dbReference>
<keyword evidence="7" id="KW-0186">Copper</keyword>
<keyword evidence="16" id="KW-1185">Reference proteome</keyword>
<evidence type="ECO:0000256" key="9">
    <source>
        <dbReference type="SAM" id="MobiDB-lite"/>
    </source>
</evidence>
<dbReference type="PANTHER" id="PTHR11709:SF434">
    <property type="entry name" value="IRON TRANSPORT MULTICOPPER OXIDASE FET5-RELATED"/>
    <property type="match status" value="1"/>
</dbReference>
<comment type="similarity">
    <text evidence="2">Belongs to the multicopper oxidase family.</text>
</comment>
<evidence type="ECO:0000259" key="13">
    <source>
        <dbReference type="Pfam" id="PF07731"/>
    </source>
</evidence>
<dbReference type="InterPro" id="IPR001117">
    <property type="entry name" value="Cu-oxidase_2nd"/>
</dbReference>
<feature type="chain" id="PRO_5009236318" evidence="11">
    <location>
        <begin position="21"/>
        <end position="603"/>
    </location>
</feature>
<dbReference type="AlphaFoldDB" id="A0A1G4JZC6"/>
<dbReference type="InterPro" id="IPR044130">
    <property type="entry name" value="CuRO_2_Fet3-like"/>
</dbReference>
<dbReference type="Pfam" id="PF00394">
    <property type="entry name" value="Cu-oxidase"/>
    <property type="match status" value="1"/>
</dbReference>
<dbReference type="PANTHER" id="PTHR11709">
    <property type="entry name" value="MULTI-COPPER OXIDASE"/>
    <property type="match status" value="1"/>
</dbReference>
<sequence>MITYLLRIISVSFILNLGLSETVIRELNISRASSEIGEHLISLNGDISSLSSTIRVQAGDNVNLLVNNDLCVGHTDWQLYGEEGCSTSIHFHGLVLDNVGGTLGALNDGVPGITQRSIPSNMSYWYNFTVPKTLQGGTYWYHAHSSVQYGDGLRGVLLVDSPVRHSYLQRVVAKLEADGTDGDLLGDLPLAGSETPIHEEILTVSDWYKKSSVDILKDVMSPEGGPDPHVDGSTLNGELGSVKLEVKENTEYVALRVINVGTSGTNILNVEGHRLCVVETDGVLTKPYMIETLSVAVGQRFTVLVKLDLSTPKARIIHGCGKMMGYVTKTHWIVRPNQNTGNDYDGNPSHLPGLDKSERYHDYVPLEGELLPSPRQQFSLDYYYDGQQRDSIGTGLYTVNGDTMAQFLPDGVLLEGARGIRDPIQLDSGEVVEIAINSIDHMTHPWHLHGHTFQVISVGKKRDGPLYFNERESAAMQRYLADVASWENKVPMTRDTINIPGSSYAVIRFRANNPGFWLLHCHVEWHMAKGLGVVLAEGDPRVESVASAFERSYSNAGGPATSEVSDPTMDGQSGALSSKWKVLLIYIMIMCIFNGSIWLFFFR</sequence>
<dbReference type="EMBL" id="LT598461">
    <property type="protein sequence ID" value="SCU96558.1"/>
    <property type="molecule type" value="Genomic_DNA"/>
</dbReference>
<dbReference type="InterPro" id="IPR011707">
    <property type="entry name" value="Cu-oxidase-like_N"/>
</dbReference>
<feature type="domain" description="Plastocyanin-like" evidence="14">
    <location>
        <begin position="39"/>
        <end position="162"/>
    </location>
</feature>
<evidence type="ECO:0000313" key="16">
    <source>
        <dbReference type="Proteomes" id="UP000190274"/>
    </source>
</evidence>
<feature type="region of interest" description="Disordered" evidence="9">
    <location>
        <begin position="553"/>
        <end position="572"/>
    </location>
</feature>
<feature type="domain" description="Plastocyanin-like" evidence="13">
    <location>
        <begin position="421"/>
        <end position="539"/>
    </location>
</feature>
<dbReference type="STRING" id="1266660.A0A1G4JZC6"/>
<dbReference type="GO" id="GO:0033215">
    <property type="term" value="P:reductive iron assimilation"/>
    <property type="evidence" value="ECO:0007669"/>
    <property type="project" value="TreeGrafter"/>
</dbReference>
<dbReference type="GO" id="GO:0004322">
    <property type="term" value="F:ferroxidase activity"/>
    <property type="evidence" value="ECO:0007669"/>
    <property type="project" value="TreeGrafter"/>
</dbReference>
<evidence type="ECO:0000259" key="12">
    <source>
        <dbReference type="Pfam" id="PF00394"/>
    </source>
</evidence>
<dbReference type="GO" id="GO:0005507">
    <property type="term" value="F:copper ion binding"/>
    <property type="evidence" value="ECO:0007669"/>
    <property type="project" value="InterPro"/>
</dbReference>
<evidence type="ECO:0000256" key="10">
    <source>
        <dbReference type="SAM" id="Phobius"/>
    </source>
</evidence>
<evidence type="ECO:0000256" key="4">
    <source>
        <dbReference type="ARBA" id="ARBA00022723"/>
    </source>
</evidence>
<evidence type="ECO:0000259" key="14">
    <source>
        <dbReference type="Pfam" id="PF07732"/>
    </source>
</evidence>
<dbReference type="InterPro" id="IPR008972">
    <property type="entry name" value="Cupredoxin"/>
</dbReference>
<dbReference type="InterPro" id="IPR011706">
    <property type="entry name" value="Cu-oxidase_C"/>
</dbReference>
<dbReference type="Pfam" id="PF07731">
    <property type="entry name" value="Cu-oxidase_2"/>
    <property type="match status" value="1"/>
</dbReference>
<dbReference type="Gene3D" id="2.60.40.420">
    <property type="entry name" value="Cupredoxins - blue copper proteins"/>
    <property type="match status" value="3"/>
</dbReference>
<evidence type="ECO:0000256" key="8">
    <source>
        <dbReference type="ARBA" id="ARBA00023065"/>
    </source>
</evidence>
<keyword evidence="10" id="KW-1133">Transmembrane helix</keyword>
<keyword evidence="3" id="KW-0410">Iron transport</keyword>
<evidence type="ECO:0000256" key="3">
    <source>
        <dbReference type="ARBA" id="ARBA00022496"/>
    </source>
</evidence>
<dbReference type="PROSITE" id="PS00080">
    <property type="entry name" value="MULTICOPPER_OXIDASE2"/>
    <property type="match status" value="1"/>
</dbReference>
<evidence type="ECO:0000256" key="1">
    <source>
        <dbReference type="ARBA" id="ARBA00001935"/>
    </source>
</evidence>
<dbReference type="InterPro" id="IPR033138">
    <property type="entry name" value="Cu_oxidase_CS"/>
</dbReference>
<dbReference type="CDD" id="cd13877">
    <property type="entry name" value="CuRO_2_Fet3p_like"/>
    <property type="match status" value="1"/>
</dbReference>
<keyword evidence="4" id="KW-0479">Metal-binding</keyword>
<feature type="domain" description="Plastocyanin-like" evidence="12">
    <location>
        <begin position="201"/>
        <end position="308"/>
    </location>
</feature>
<keyword evidence="6" id="KW-0408">Iron</keyword>
<evidence type="ECO:0000256" key="7">
    <source>
        <dbReference type="ARBA" id="ARBA00023008"/>
    </source>
</evidence>
<reference evidence="15 16" key="1">
    <citation type="submission" date="2016-03" db="EMBL/GenBank/DDBJ databases">
        <authorList>
            <person name="Devillers H."/>
        </authorList>
    </citation>
    <scope>NUCLEOTIDE SEQUENCE [LARGE SCALE GENOMIC DNA]</scope>
    <source>
        <strain evidence="15">CBS 10888</strain>
    </source>
</reference>
<keyword evidence="5" id="KW-0560">Oxidoreductase</keyword>
<dbReference type="Pfam" id="PF07732">
    <property type="entry name" value="Cu-oxidase_3"/>
    <property type="match status" value="1"/>
</dbReference>
<protein>
    <submittedName>
        <fullName evidence="15">LADA_0H01552g1_1</fullName>
    </submittedName>
</protein>
<keyword evidence="10" id="KW-0472">Membrane</keyword>
<dbReference type="GO" id="GO:0000329">
    <property type="term" value="C:fungal-type vacuole membrane"/>
    <property type="evidence" value="ECO:0007669"/>
    <property type="project" value="TreeGrafter"/>
</dbReference>
<gene>
    <name evidence="15" type="ORF">LADA_0H01552G</name>
</gene>
<dbReference type="SUPFAM" id="SSF49503">
    <property type="entry name" value="Cupredoxins"/>
    <property type="match status" value="3"/>
</dbReference>